<protein>
    <recommendedName>
        <fullName evidence="6">LPXTG cell wall anchor domain-containing protein</fullName>
    </recommendedName>
</protein>
<keyword evidence="1" id="KW-1133">Transmembrane helix</keyword>
<evidence type="ECO:0008006" key="6">
    <source>
        <dbReference type="Google" id="ProtNLM"/>
    </source>
</evidence>
<dbReference type="EMBL" id="WMBE01000002">
    <property type="protein sequence ID" value="MDG0867196.1"/>
    <property type="molecule type" value="Genomic_DNA"/>
</dbReference>
<feature type="transmembrane region" description="Helical" evidence="1">
    <location>
        <begin position="225"/>
        <end position="246"/>
    </location>
</feature>
<evidence type="ECO:0000313" key="3">
    <source>
        <dbReference type="EMBL" id="WFG38605.1"/>
    </source>
</evidence>
<keyword evidence="4" id="KW-1185">Reference proteome</keyword>
<reference evidence="3" key="2">
    <citation type="journal article" date="2023" name="Nat. Commun.">
        <title>Cultivation of marine bacteria of the SAR202 clade.</title>
        <authorList>
            <person name="Lim Y."/>
            <person name="Seo J.H."/>
            <person name="Giovannoni S.J."/>
            <person name="Kang I."/>
            <person name="Cho J.C."/>
        </authorList>
    </citation>
    <scope>NUCLEOTIDE SEQUENCE</scope>
    <source>
        <strain evidence="3">JH1073</strain>
    </source>
</reference>
<sequence>MTVKQFGANPKSKTINITVNAPEGAPPVVPIANSSTPAKLPTGVDSNQVTEIKAGDGGSLSVDGGGGKAISLNVPGGSLGDGEAASVSIKPISADSVPSAPPAATEGASSGTFKFGSSVVQITWYDKDGNAEDTKKISKPAQVCMTYTQEDIDNADGGIDGLGIWRHNGTEWVKLNSTAYTNPNRICANTASFSPFALGLDVAAPGAADTGATGLPATGDYSPNAMTLIMAMFAGFALVGTGVFTARRARRVREES</sequence>
<evidence type="ECO:0000256" key="1">
    <source>
        <dbReference type="SAM" id="Phobius"/>
    </source>
</evidence>
<evidence type="ECO:0000313" key="4">
    <source>
        <dbReference type="Proteomes" id="UP001219901"/>
    </source>
</evidence>
<dbReference type="AlphaFoldDB" id="A0AAJ5ZCS3"/>
<organism evidence="3 4">
    <name type="scientific">Candidatus Lucifugimonas marina</name>
    <dbReference type="NCBI Taxonomy" id="3038979"/>
    <lineage>
        <taxon>Bacteria</taxon>
        <taxon>Bacillati</taxon>
        <taxon>Chloroflexota</taxon>
        <taxon>Dehalococcoidia</taxon>
        <taxon>SAR202 cluster</taxon>
        <taxon>Candidatus Lucifugimonadales</taxon>
        <taxon>Candidatus Lucifugimonadaceae</taxon>
        <taxon>Candidatus Lucifugimonas</taxon>
    </lineage>
</organism>
<gene>
    <name evidence="2" type="ORF">GKO46_08955</name>
    <name evidence="3" type="ORF">GKO48_02960</name>
</gene>
<proteinExistence type="predicted"/>
<dbReference type="RefSeq" id="WP_342825291.1">
    <property type="nucleotide sequence ID" value="NZ_CP046146.1"/>
</dbReference>
<reference evidence="4" key="3">
    <citation type="submission" date="2023-06" db="EMBL/GenBank/DDBJ databases">
        <title>Pangenomics reveal diversification of enzyme families and niche specialization in globally abundant SAR202 bacteria.</title>
        <authorList>
            <person name="Saw J.H.W."/>
        </authorList>
    </citation>
    <scope>NUCLEOTIDE SEQUENCE [LARGE SCALE GENOMIC DNA]</scope>
    <source>
        <strain evidence="4">JH1073</strain>
    </source>
</reference>
<dbReference type="Proteomes" id="UP001219901">
    <property type="component" value="Chromosome"/>
</dbReference>
<keyword evidence="1" id="KW-0472">Membrane</keyword>
<dbReference type="EMBL" id="CP046147">
    <property type="protein sequence ID" value="WFG38605.1"/>
    <property type="molecule type" value="Genomic_DNA"/>
</dbReference>
<name>A0AAJ5ZCS3_9CHLR</name>
<dbReference type="Proteomes" id="UP001321249">
    <property type="component" value="Unassembled WGS sequence"/>
</dbReference>
<reference evidence="4 5" key="1">
    <citation type="submission" date="2019-11" db="EMBL/GenBank/DDBJ databases">
        <authorList>
            <person name="Cho J.-C."/>
        </authorList>
    </citation>
    <scope>NUCLEOTIDE SEQUENCE [LARGE SCALE GENOMIC DNA]</scope>
    <source>
        <strain evidence="3 4">JH1073</strain>
        <strain evidence="2 5">JH702</strain>
    </source>
</reference>
<evidence type="ECO:0000313" key="5">
    <source>
        <dbReference type="Proteomes" id="UP001321249"/>
    </source>
</evidence>
<evidence type="ECO:0000313" key="2">
    <source>
        <dbReference type="EMBL" id="MDG0867196.1"/>
    </source>
</evidence>
<keyword evidence="1" id="KW-0812">Transmembrane</keyword>
<accession>A0AAJ5ZCS3</accession>